<reference evidence="1" key="1">
    <citation type="journal article" date="2023" name="Science">
        <title>Genome structures resolve the early diversification of teleost fishes.</title>
        <authorList>
            <person name="Parey E."/>
            <person name="Louis A."/>
            <person name="Montfort J."/>
            <person name="Bouchez O."/>
            <person name="Roques C."/>
            <person name="Iampietro C."/>
            <person name="Lluch J."/>
            <person name="Castinel A."/>
            <person name="Donnadieu C."/>
            <person name="Desvignes T."/>
            <person name="Floi Bucao C."/>
            <person name="Jouanno E."/>
            <person name="Wen M."/>
            <person name="Mejri S."/>
            <person name="Dirks R."/>
            <person name="Jansen H."/>
            <person name="Henkel C."/>
            <person name="Chen W.J."/>
            <person name="Zahm M."/>
            <person name="Cabau C."/>
            <person name="Klopp C."/>
            <person name="Thompson A.W."/>
            <person name="Robinson-Rechavi M."/>
            <person name="Braasch I."/>
            <person name="Lecointre G."/>
            <person name="Bobe J."/>
            <person name="Postlethwait J.H."/>
            <person name="Berthelot C."/>
            <person name="Roest Crollius H."/>
            <person name="Guiguen Y."/>
        </authorList>
    </citation>
    <scope>NUCLEOTIDE SEQUENCE</scope>
    <source>
        <strain evidence="1">NC1722</strain>
    </source>
</reference>
<dbReference type="AlphaFoldDB" id="A0AAD7RLU4"/>
<organism evidence="1 2">
    <name type="scientific">Aldrovandia affinis</name>
    <dbReference type="NCBI Taxonomy" id="143900"/>
    <lineage>
        <taxon>Eukaryota</taxon>
        <taxon>Metazoa</taxon>
        <taxon>Chordata</taxon>
        <taxon>Craniata</taxon>
        <taxon>Vertebrata</taxon>
        <taxon>Euteleostomi</taxon>
        <taxon>Actinopterygii</taxon>
        <taxon>Neopterygii</taxon>
        <taxon>Teleostei</taxon>
        <taxon>Notacanthiformes</taxon>
        <taxon>Halosauridae</taxon>
        <taxon>Aldrovandia</taxon>
    </lineage>
</organism>
<accession>A0AAD7RLU4</accession>
<dbReference type="EMBL" id="JAINUG010000257">
    <property type="protein sequence ID" value="KAJ8385161.1"/>
    <property type="molecule type" value="Genomic_DNA"/>
</dbReference>
<protein>
    <submittedName>
        <fullName evidence="1">Uncharacterized protein</fullName>
    </submittedName>
</protein>
<dbReference type="Proteomes" id="UP001221898">
    <property type="component" value="Unassembled WGS sequence"/>
</dbReference>
<comment type="caution">
    <text evidence="1">The sequence shown here is derived from an EMBL/GenBank/DDBJ whole genome shotgun (WGS) entry which is preliminary data.</text>
</comment>
<sequence length="89" mass="9668">MSYLYPLNGASRVGLVSREVSRIGPVSGRRLCSDMEALSVDSAFASWTEDEGPFDSTLEHSNTPPLSKFLFILEDRYHLAAAVPGLPAP</sequence>
<keyword evidence="2" id="KW-1185">Reference proteome</keyword>
<evidence type="ECO:0000313" key="1">
    <source>
        <dbReference type="EMBL" id="KAJ8385161.1"/>
    </source>
</evidence>
<evidence type="ECO:0000313" key="2">
    <source>
        <dbReference type="Proteomes" id="UP001221898"/>
    </source>
</evidence>
<name>A0AAD7RLU4_9TELE</name>
<gene>
    <name evidence="1" type="ORF">AAFF_G00192120</name>
</gene>
<proteinExistence type="predicted"/>